<sequence>MKKIRNNEKNLNFNRAKKHHKRKLTFKKKKKKKRKRQQGLNKAQRKQQDLYETKYKDYVKIKSPDILSFVKNPEGTNTLIHLIKKQYLKRKKVFVILKHVEILGYDALVVLLSILIRFKAKGIPFNGDMPDNFVARKILVNSGFLDYLYRNIKSEDRYELLKGGTISTHAWKKVDAELTHQIISDASLSIWGEKRRFQGVQRSLIELMHNTNNHAVYGKEGDKHWFLSVQHLPKENKVCFSFIDFGVGIFDSLNNKGEESKWYGWRSPLSKIFTFNNNKELLKLILNGDLHKTVTGKYYRGKGLPGIYDAFKRNDFSKLHIISNDVFADVKNNDFRTLTNKFSGTFVYWELNKSNTCKDGID</sequence>
<reference evidence="1" key="1">
    <citation type="submission" date="2021-05" db="EMBL/GenBank/DDBJ databases">
        <title>Draft genomes of bacteria isolated from model marine particles.</title>
        <authorList>
            <person name="Datta M.S."/>
            <person name="Schwartzman J.A."/>
            <person name="Enke T.N."/>
            <person name="Saavedra J."/>
            <person name="Cermak N."/>
            <person name="Cordero O.X."/>
        </authorList>
    </citation>
    <scope>NUCLEOTIDE SEQUENCE</scope>
    <source>
        <strain evidence="1">I2M19</strain>
    </source>
</reference>
<accession>A0ACC5U5X9</accession>
<protein>
    <submittedName>
        <fullName evidence="1">Uncharacterized protein</fullName>
    </submittedName>
</protein>
<dbReference type="EMBL" id="JAHKPD010000008">
    <property type="protein sequence ID" value="MBU2949710.1"/>
    <property type="molecule type" value="Genomic_DNA"/>
</dbReference>
<comment type="caution">
    <text evidence="1">The sequence shown here is derived from an EMBL/GenBank/DDBJ whole genome shotgun (WGS) entry which is preliminary data.</text>
</comment>
<dbReference type="Proteomes" id="UP001647509">
    <property type="component" value="Unassembled WGS sequence"/>
</dbReference>
<keyword evidence="2" id="KW-1185">Reference proteome</keyword>
<proteinExistence type="predicted"/>
<evidence type="ECO:0000313" key="1">
    <source>
        <dbReference type="EMBL" id="MBU2949710.1"/>
    </source>
</evidence>
<gene>
    <name evidence="1" type="ORF">KO493_03250</name>
</gene>
<organism evidence="1 2">
    <name type="scientific">Pseudotamlana agarivorans</name>
    <dbReference type="NCBI Taxonomy" id="481183"/>
    <lineage>
        <taxon>Bacteria</taxon>
        <taxon>Pseudomonadati</taxon>
        <taxon>Bacteroidota</taxon>
        <taxon>Flavobacteriia</taxon>
        <taxon>Flavobacteriales</taxon>
        <taxon>Flavobacteriaceae</taxon>
        <taxon>Pseudotamlana</taxon>
    </lineage>
</organism>
<name>A0ACC5U5X9_9FLAO</name>
<evidence type="ECO:0000313" key="2">
    <source>
        <dbReference type="Proteomes" id="UP001647509"/>
    </source>
</evidence>